<name>A0A7G7G7B7_9BACT</name>
<sequence>MQIPRSIAWFFLFVSSFISCKPDKEVTPSNPVINLLSVYSLDATQAEAKIELSGMSTNPNGEYGVVWSENPNPTVSANKKTFVARPENGISALQFSELPLGTTLYVKAYVRLGEAYYYSNEVSLLHQAPFVWQSLTGIEWSDKSNWVSSVALGNGIVVVRPTDEFITEVWYYFAGSNIWAQQKDLIFKASRFEPLLFKLNKFGDEATYFGGGYQIRENIPGKYIYQKDFWQYGFFYGGTEEEYPDFPFGYSTLTHFTLDNRTYVIENRAERNVWMLLNGVSWHKQNNFPGPFLGNFVGFSIGAKGYILIEEESLAGKTKSLYEYNPDTDTWLQKADFPGEDRVNGVAFSVKGKGYYGLGQAKNTPNGLRDIWQYNPEADTWQKFTDYPGLGNVQVTANTIGDKAYLGIGLRVKPSLAGAEEYQPASDFWEFNP</sequence>
<keyword evidence="2" id="KW-1185">Reference proteome</keyword>
<accession>A0A7G7G7B7</accession>
<dbReference type="PROSITE" id="PS51257">
    <property type="entry name" value="PROKAR_LIPOPROTEIN"/>
    <property type="match status" value="1"/>
</dbReference>
<dbReference type="InterPro" id="IPR015915">
    <property type="entry name" value="Kelch-typ_b-propeller"/>
</dbReference>
<evidence type="ECO:0000313" key="2">
    <source>
        <dbReference type="Proteomes" id="UP000515237"/>
    </source>
</evidence>
<dbReference type="Gene3D" id="2.120.10.80">
    <property type="entry name" value="Kelch-type beta propeller"/>
    <property type="match status" value="1"/>
</dbReference>
<evidence type="ECO:0008006" key="3">
    <source>
        <dbReference type="Google" id="ProtNLM"/>
    </source>
</evidence>
<dbReference type="RefSeq" id="WP_185273882.1">
    <property type="nucleotide sequence ID" value="NZ_CP055156.1"/>
</dbReference>
<reference evidence="1 2" key="1">
    <citation type="journal article" date="2018" name="Int. J. Syst. Evol. Microbiol.">
        <title>Adhaeribacter swui sp. nov., isolated from wet mud.</title>
        <authorList>
            <person name="Kim D.U."/>
            <person name="Kim K.W."/>
            <person name="Kang M.S."/>
            <person name="Kim J.Y."/>
            <person name="Jang J.H."/>
            <person name="Kim M.K."/>
        </authorList>
    </citation>
    <scope>NUCLEOTIDE SEQUENCE [LARGE SCALE GENOMIC DNA]</scope>
    <source>
        <strain evidence="1 2">KCTC 52873</strain>
    </source>
</reference>
<dbReference type="KEGG" id="aswu:HUW51_10015"/>
<gene>
    <name evidence="1" type="ORF">HUW51_10015</name>
</gene>
<proteinExistence type="predicted"/>
<dbReference type="SUPFAM" id="SSF117281">
    <property type="entry name" value="Kelch motif"/>
    <property type="match status" value="1"/>
</dbReference>
<dbReference type="AlphaFoldDB" id="A0A7G7G7B7"/>
<dbReference type="EMBL" id="CP055156">
    <property type="protein sequence ID" value="QNF33051.1"/>
    <property type="molecule type" value="Genomic_DNA"/>
</dbReference>
<protein>
    <recommendedName>
        <fullName evidence="3">Galactose oxidase</fullName>
    </recommendedName>
</protein>
<evidence type="ECO:0000313" key="1">
    <source>
        <dbReference type="EMBL" id="QNF33051.1"/>
    </source>
</evidence>
<dbReference type="Proteomes" id="UP000515237">
    <property type="component" value="Chromosome"/>
</dbReference>
<organism evidence="1 2">
    <name type="scientific">Adhaeribacter swui</name>
    <dbReference type="NCBI Taxonomy" id="2086471"/>
    <lineage>
        <taxon>Bacteria</taxon>
        <taxon>Pseudomonadati</taxon>
        <taxon>Bacteroidota</taxon>
        <taxon>Cytophagia</taxon>
        <taxon>Cytophagales</taxon>
        <taxon>Hymenobacteraceae</taxon>
        <taxon>Adhaeribacter</taxon>
    </lineage>
</organism>